<evidence type="ECO:0000313" key="1">
    <source>
        <dbReference type="EMBL" id="XCD04668.1"/>
    </source>
</evidence>
<evidence type="ECO:0000313" key="3">
    <source>
        <dbReference type="EMBL" id="XCD06864.1"/>
    </source>
</evidence>
<accession>A0AAU8B362</accession>
<protein>
    <submittedName>
        <fullName evidence="2">Uncharacterized protein</fullName>
    </submittedName>
</protein>
<reference evidence="2" key="1">
    <citation type="submission" date="2024-03" db="EMBL/GenBank/DDBJ databases">
        <title>Diverse circular DNA viruses in blood, oral, and fecal samples of captive lemurs.</title>
        <authorList>
            <person name="Paietta E.N."/>
            <person name="Kraberger S."/>
            <person name="Lund M.C."/>
            <person name="Custer J.M."/>
            <person name="Vargas K.M."/>
            <person name="Ehmke E.E."/>
            <person name="Yoder A.D."/>
            <person name="Varsani A."/>
        </authorList>
    </citation>
    <scope>NUCLEOTIDE SEQUENCE</scope>
    <source>
        <strain evidence="1">Duke_24FF_974</strain>
        <strain evidence="2">Duke_25FS_69</strain>
        <strain evidence="3">Duke_26_40</strain>
    </source>
</reference>
<organism evidence="2">
    <name type="scientific">Dulem virus 219</name>
    <dbReference type="NCBI Taxonomy" id="3145696"/>
    <lineage>
        <taxon>Viruses</taxon>
        <taxon>Monodnaviria</taxon>
        <taxon>Sangervirae</taxon>
        <taxon>Phixviricota</taxon>
        <taxon>Malgrandaviricetes</taxon>
        <taxon>Petitvirales</taxon>
        <taxon>Microviridae</taxon>
        <taxon>Microvirus</taxon>
    </lineage>
</organism>
<dbReference type="EMBL" id="PP511491">
    <property type="protein sequence ID" value="XCD04668.1"/>
    <property type="molecule type" value="Genomic_DNA"/>
</dbReference>
<evidence type="ECO:0000313" key="2">
    <source>
        <dbReference type="EMBL" id="XCD06327.1"/>
    </source>
</evidence>
<sequence>METRKEYIIVVNGRPFFSVVNEDLISGMEDEAVARFGATVKVEIFVQTTEPYAPAKGDGE</sequence>
<proteinExistence type="predicted"/>
<dbReference type="EMBL" id="PP511720">
    <property type="protein sequence ID" value="XCD06864.1"/>
    <property type="molecule type" value="Genomic_DNA"/>
</dbReference>
<name>A0AAU8B362_9VIRU</name>
<dbReference type="EMBL" id="PP511657">
    <property type="protein sequence ID" value="XCD06327.1"/>
    <property type="molecule type" value="Genomic_DNA"/>
</dbReference>